<dbReference type="AlphaFoldDB" id="A0AAV4I076"/>
<evidence type="ECO:0000313" key="2">
    <source>
        <dbReference type="Proteomes" id="UP000762676"/>
    </source>
</evidence>
<keyword evidence="2" id="KW-1185">Reference proteome</keyword>
<protein>
    <submittedName>
        <fullName evidence="1">Uncharacterized protein</fullName>
    </submittedName>
</protein>
<dbReference type="Proteomes" id="UP000762676">
    <property type="component" value="Unassembled WGS sequence"/>
</dbReference>
<sequence length="82" mass="8983">MYADAPSKVFPKCKKDLANNQVVSNFAALGIRITFVPFDTVKKPATDLRLVRRSQLCSPSCMAIKRRDGWSSPNGPGRSASI</sequence>
<reference evidence="1 2" key="1">
    <citation type="journal article" date="2021" name="Elife">
        <title>Chloroplast acquisition without the gene transfer in kleptoplastic sea slugs, Plakobranchus ocellatus.</title>
        <authorList>
            <person name="Maeda T."/>
            <person name="Takahashi S."/>
            <person name="Yoshida T."/>
            <person name="Shimamura S."/>
            <person name="Takaki Y."/>
            <person name="Nagai Y."/>
            <person name="Toyoda A."/>
            <person name="Suzuki Y."/>
            <person name="Arimoto A."/>
            <person name="Ishii H."/>
            <person name="Satoh N."/>
            <person name="Nishiyama T."/>
            <person name="Hasebe M."/>
            <person name="Maruyama T."/>
            <person name="Minagawa J."/>
            <person name="Obokata J."/>
            <person name="Shigenobu S."/>
        </authorList>
    </citation>
    <scope>NUCLEOTIDE SEQUENCE [LARGE SCALE GENOMIC DNA]</scope>
</reference>
<comment type="caution">
    <text evidence="1">The sequence shown here is derived from an EMBL/GenBank/DDBJ whole genome shotgun (WGS) entry which is preliminary data.</text>
</comment>
<proteinExistence type="predicted"/>
<accession>A0AAV4I076</accession>
<evidence type="ECO:0000313" key="1">
    <source>
        <dbReference type="EMBL" id="GFS03280.1"/>
    </source>
</evidence>
<dbReference type="EMBL" id="BMAT01012988">
    <property type="protein sequence ID" value="GFS03280.1"/>
    <property type="molecule type" value="Genomic_DNA"/>
</dbReference>
<organism evidence="1 2">
    <name type="scientific">Elysia marginata</name>
    <dbReference type="NCBI Taxonomy" id="1093978"/>
    <lineage>
        <taxon>Eukaryota</taxon>
        <taxon>Metazoa</taxon>
        <taxon>Spiralia</taxon>
        <taxon>Lophotrochozoa</taxon>
        <taxon>Mollusca</taxon>
        <taxon>Gastropoda</taxon>
        <taxon>Heterobranchia</taxon>
        <taxon>Euthyneura</taxon>
        <taxon>Panpulmonata</taxon>
        <taxon>Sacoglossa</taxon>
        <taxon>Placobranchoidea</taxon>
        <taxon>Plakobranchidae</taxon>
        <taxon>Elysia</taxon>
    </lineage>
</organism>
<name>A0AAV4I076_9GAST</name>
<gene>
    <name evidence="1" type="ORF">ElyMa_006466200</name>
</gene>